<dbReference type="EMBL" id="JAVXUO010002739">
    <property type="protein sequence ID" value="KAK2970284.1"/>
    <property type="molecule type" value="Genomic_DNA"/>
</dbReference>
<keyword evidence="3" id="KW-0597">Phosphoprotein</keyword>
<evidence type="ECO:0000256" key="4">
    <source>
        <dbReference type="SAM" id="MobiDB-lite"/>
    </source>
</evidence>
<comment type="catalytic activity">
    <reaction evidence="1">
        <text>ATP + protein L-histidine = ADP + protein N-phospho-L-histidine.</text>
        <dbReference type="EC" id="2.7.13.3"/>
    </reaction>
</comment>
<keyword evidence="6" id="KW-0732">Signal</keyword>
<dbReference type="InterPro" id="IPR004358">
    <property type="entry name" value="Sig_transdc_His_kin-like_C"/>
</dbReference>
<reference evidence="8" key="1">
    <citation type="submission" date="2022-12" db="EMBL/GenBank/DDBJ databases">
        <title>Draft genome assemblies for two species of Escallonia (Escalloniales).</title>
        <authorList>
            <person name="Chanderbali A."/>
            <person name="Dervinis C."/>
            <person name="Anghel I."/>
            <person name="Soltis D."/>
            <person name="Soltis P."/>
            <person name="Zapata F."/>
        </authorList>
    </citation>
    <scope>NUCLEOTIDE SEQUENCE</scope>
    <source>
        <strain evidence="8">UCBG92.1500</strain>
        <tissue evidence="8">Leaf</tissue>
    </source>
</reference>
<sequence>AFIVLLLPSLMIPFWMIKVQKIEDEVKLISHNIHQEILSEIGNTAYLLHPMTSSATNLARVLSSSLDEAELSFFLIKNKVAPFLFQAISAVPHLSQITYIGLDGLFFSYYNQGNDEQPLAVYSNSSFPATSNLTTKYTWYSQPVNRDTGKLYGEAVKTAPLFIVNASWFQQALNNAKGSASLRSAWTNPLDLLFLNTAGVDGMGGISLGFEVKPLMNFFSGINGNGASFYLATKDGITLIPEGIPDTHIVLADNSVSFQLLKPSGGDQIGIAGNVTCLPNDGASKGTILSIWGTKYVVYCSPLVIVGVESVYVLAIPHKGLESLIHKNIKLAFVLLIVMIAAVVISFFTFMFSTVRAARREMHLCAALIKQMEATQQAERKSMNKSIAFASASHDVRASLAGLTGLIEMCHDEVAPGSELKTNLLLEDVTDLFYPVAMKKGVDVVLDPHDGSVNKFCRVKGDRGKLKQILCNLLSNAVKFTSEGHVTVRAWVKKTSLESSIFASARNNSLRCLSCLFFKDDEAYSDLEAMKSTVQKDPNRVEFLFEVNDTGKGIPKEKQESVFENYVQVKETALGYEGTGLGLGIVQSLVRLMGGEIAIVDKEVGENGTCFRFNAFLTTCRENENGREEDIEAHGGYISSDSHQHSGPSARIHSPKQEGSHVILFIQSDERRKIAQNFMERLEIKVSVVKKWEQLASTLKKIKEKVIISCYSSSGRSDTNSRSDFVSRTASRNSSTRSKDVPLSALDGTNEVPLPIQRRAHIARGNAPDFVLIVIDTNAGPFRELSRAVAEFRRDLNSNTRSTVVWVDRPGSRNIHSHGLDEDKLSPTDLIITKPFHGSRLYEVIGLLPEFGGTPTPYQAGQLHSDSGTSGCKPCKKKSTSSSEKPLREKRVLVADDSSVFSRVAATQLSK</sequence>
<comment type="caution">
    <text evidence="8">The sequence shown here is derived from an EMBL/GenBank/DDBJ whole genome shotgun (WGS) entry which is preliminary data.</text>
</comment>
<keyword evidence="5" id="KW-1133">Transmembrane helix</keyword>
<accession>A0AA88QRQ3</accession>
<protein>
    <recommendedName>
        <fullName evidence="2">histidine kinase</fullName>
        <ecNumber evidence="2">2.7.13.3</ecNumber>
    </recommendedName>
</protein>
<keyword evidence="5" id="KW-0472">Membrane</keyword>
<keyword evidence="5" id="KW-0812">Transmembrane</keyword>
<keyword evidence="9" id="KW-1185">Reference proteome</keyword>
<dbReference type="PANTHER" id="PTHR43719:SF75">
    <property type="entry name" value="HISTIDINE KINASE CKI1"/>
    <property type="match status" value="1"/>
</dbReference>
<dbReference type="SUPFAM" id="SSF55874">
    <property type="entry name" value="ATPase domain of HSP90 chaperone/DNA topoisomerase II/histidine kinase"/>
    <property type="match status" value="1"/>
</dbReference>
<evidence type="ECO:0000256" key="1">
    <source>
        <dbReference type="ARBA" id="ARBA00000085"/>
    </source>
</evidence>
<evidence type="ECO:0000259" key="7">
    <source>
        <dbReference type="PROSITE" id="PS50109"/>
    </source>
</evidence>
<dbReference type="Pfam" id="PF02518">
    <property type="entry name" value="HATPase_c"/>
    <property type="match status" value="1"/>
</dbReference>
<feature type="domain" description="Histidine kinase" evidence="7">
    <location>
        <begin position="425"/>
        <end position="619"/>
    </location>
</feature>
<feature type="transmembrane region" description="Helical" evidence="5">
    <location>
        <begin position="296"/>
        <end position="317"/>
    </location>
</feature>
<evidence type="ECO:0000256" key="3">
    <source>
        <dbReference type="ARBA" id="ARBA00022553"/>
    </source>
</evidence>
<feature type="compositionally biased region" description="Low complexity" evidence="4">
    <location>
        <begin position="714"/>
        <end position="736"/>
    </location>
</feature>
<evidence type="ECO:0000313" key="9">
    <source>
        <dbReference type="Proteomes" id="UP001187471"/>
    </source>
</evidence>
<feature type="signal peptide" evidence="6">
    <location>
        <begin position="1"/>
        <end position="21"/>
    </location>
</feature>
<evidence type="ECO:0000256" key="5">
    <source>
        <dbReference type="SAM" id="Phobius"/>
    </source>
</evidence>
<dbReference type="Proteomes" id="UP001187471">
    <property type="component" value="Unassembled WGS sequence"/>
</dbReference>
<dbReference type="AlphaFoldDB" id="A0AA88QRQ3"/>
<dbReference type="InterPro" id="IPR005467">
    <property type="entry name" value="His_kinase_dom"/>
</dbReference>
<dbReference type="EC" id="2.7.13.3" evidence="2"/>
<feature type="transmembrane region" description="Helical" evidence="5">
    <location>
        <begin position="329"/>
        <end position="352"/>
    </location>
</feature>
<dbReference type="InterPro" id="IPR036890">
    <property type="entry name" value="HATPase_C_sf"/>
</dbReference>
<dbReference type="InterPro" id="IPR003594">
    <property type="entry name" value="HATPase_dom"/>
</dbReference>
<feature type="non-terminal residue" evidence="8">
    <location>
        <position position="911"/>
    </location>
</feature>
<feature type="chain" id="PRO_5041662448" description="histidine kinase" evidence="6">
    <location>
        <begin position="22"/>
        <end position="911"/>
    </location>
</feature>
<name>A0AA88QRQ3_9ASTE</name>
<proteinExistence type="predicted"/>
<dbReference type="PRINTS" id="PR00344">
    <property type="entry name" value="BCTRLSENSOR"/>
</dbReference>
<feature type="region of interest" description="Disordered" evidence="4">
    <location>
        <begin position="858"/>
        <end position="889"/>
    </location>
</feature>
<organism evidence="8 9">
    <name type="scientific">Escallonia rubra</name>
    <dbReference type="NCBI Taxonomy" id="112253"/>
    <lineage>
        <taxon>Eukaryota</taxon>
        <taxon>Viridiplantae</taxon>
        <taxon>Streptophyta</taxon>
        <taxon>Embryophyta</taxon>
        <taxon>Tracheophyta</taxon>
        <taxon>Spermatophyta</taxon>
        <taxon>Magnoliopsida</taxon>
        <taxon>eudicotyledons</taxon>
        <taxon>Gunneridae</taxon>
        <taxon>Pentapetalae</taxon>
        <taxon>asterids</taxon>
        <taxon>campanulids</taxon>
        <taxon>Escalloniales</taxon>
        <taxon>Escalloniaceae</taxon>
        <taxon>Escallonia</taxon>
    </lineage>
</organism>
<dbReference type="GO" id="GO:0004673">
    <property type="term" value="F:protein histidine kinase activity"/>
    <property type="evidence" value="ECO:0007669"/>
    <property type="project" value="UniProtKB-EC"/>
</dbReference>
<dbReference type="Gene3D" id="3.30.565.10">
    <property type="entry name" value="Histidine kinase-like ATPase, C-terminal domain"/>
    <property type="match status" value="1"/>
</dbReference>
<feature type="non-terminal residue" evidence="8">
    <location>
        <position position="1"/>
    </location>
</feature>
<dbReference type="PROSITE" id="PS50109">
    <property type="entry name" value="HIS_KIN"/>
    <property type="match status" value="1"/>
</dbReference>
<evidence type="ECO:0000313" key="8">
    <source>
        <dbReference type="EMBL" id="KAK2970284.1"/>
    </source>
</evidence>
<feature type="region of interest" description="Disordered" evidence="4">
    <location>
        <begin position="714"/>
        <end position="744"/>
    </location>
</feature>
<dbReference type="PANTHER" id="PTHR43719">
    <property type="entry name" value="TWO-COMPONENT HISTIDINE KINASE"/>
    <property type="match status" value="1"/>
</dbReference>
<evidence type="ECO:0000256" key="2">
    <source>
        <dbReference type="ARBA" id="ARBA00012438"/>
    </source>
</evidence>
<evidence type="ECO:0000256" key="6">
    <source>
        <dbReference type="SAM" id="SignalP"/>
    </source>
</evidence>
<dbReference type="SMART" id="SM00387">
    <property type="entry name" value="HATPase_c"/>
    <property type="match status" value="1"/>
</dbReference>
<dbReference type="InterPro" id="IPR050956">
    <property type="entry name" value="2C_system_His_kinase"/>
</dbReference>
<gene>
    <name evidence="8" type="ORF">RJ640_021746</name>
</gene>